<comment type="caution">
    <text evidence="3">The sequence shown here is derived from an EMBL/GenBank/DDBJ whole genome shotgun (WGS) entry which is preliminary data.</text>
</comment>
<protein>
    <submittedName>
        <fullName evidence="3">Uncharacterized protein</fullName>
    </submittedName>
</protein>
<evidence type="ECO:0000256" key="1">
    <source>
        <dbReference type="SAM" id="MobiDB-lite"/>
    </source>
</evidence>
<gene>
    <name evidence="3" type="ORF">HHL20_09850</name>
</gene>
<accession>A0A7Y0A6Z2</accession>
<evidence type="ECO:0000313" key="4">
    <source>
        <dbReference type="Proteomes" id="UP000552615"/>
    </source>
</evidence>
<feature type="chain" id="PRO_5031313320" evidence="2">
    <location>
        <begin position="20"/>
        <end position="325"/>
    </location>
</feature>
<sequence length="325" mass="38049">MRIIYLIFVFVFCSLSAQKSLPLDTLKLKEARDMLADDYGNLYIYKNKDFSLTKYDSLGKQIGQMMLTVPFKVQSVQNPLSVPLFSENAQELKFVDQNMNEIQRVDFKQKFGFIKMAYAEDLQQLWLLDESTKRLIQYNFRNETIINSYPFDASFDDLMDLLIYDNKIYVLTRQQMRVYTFKFEKIFEAPIENGKRFRRENEFILVITNDTILKYVPGKEMVKIFQDQGAQIVDKNTLSYFEIKANKLYLYSLENKDESQPQSEPDLQQKTSEQEVKQPEEKTSASGSPEEKLEKKTQEIEEKNPAESSLQKLIEDISTLESAGD</sequence>
<evidence type="ECO:0000256" key="2">
    <source>
        <dbReference type="SAM" id="SignalP"/>
    </source>
</evidence>
<reference evidence="3 4" key="1">
    <citation type="submission" date="2020-04" db="EMBL/GenBank/DDBJ databases">
        <title>Chryseobacterium sp. RJ-7-14 sp. nov., isolated from Jeju soil.</title>
        <authorList>
            <person name="Dahal R.H."/>
            <person name="Chaudhary D.K."/>
        </authorList>
    </citation>
    <scope>NUCLEOTIDE SEQUENCE [LARGE SCALE GENOMIC DNA]</scope>
    <source>
        <strain evidence="3 4">RJ-7-14</strain>
    </source>
</reference>
<proteinExistence type="predicted"/>
<dbReference type="AlphaFoldDB" id="A0A7Y0A6Z2"/>
<feature type="region of interest" description="Disordered" evidence="1">
    <location>
        <begin position="256"/>
        <end position="325"/>
    </location>
</feature>
<organism evidence="3 4">
    <name type="scientific">Chryseobacterium cheonjiense</name>
    <dbReference type="NCBI Taxonomy" id="2728845"/>
    <lineage>
        <taxon>Bacteria</taxon>
        <taxon>Pseudomonadati</taxon>
        <taxon>Bacteroidota</taxon>
        <taxon>Flavobacteriia</taxon>
        <taxon>Flavobacteriales</taxon>
        <taxon>Weeksellaceae</taxon>
        <taxon>Chryseobacterium group</taxon>
        <taxon>Chryseobacterium</taxon>
    </lineage>
</organism>
<keyword evidence="4" id="KW-1185">Reference proteome</keyword>
<feature type="compositionally biased region" description="Polar residues" evidence="1">
    <location>
        <begin position="260"/>
        <end position="271"/>
    </location>
</feature>
<name>A0A7Y0A6Z2_9FLAO</name>
<feature type="compositionally biased region" description="Basic and acidic residues" evidence="1">
    <location>
        <begin position="272"/>
        <end position="305"/>
    </location>
</feature>
<dbReference type="EMBL" id="JABBGF010000001">
    <property type="protein sequence ID" value="NML57646.1"/>
    <property type="molecule type" value="Genomic_DNA"/>
</dbReference>
<dbReference type="Proteomes" id="UP000552615">
    <property type="component" value="Unassembled WGS sequence"/>
</dbReference>
<keyword evidence="2" id="KW-0732">Signal</keyword>
<evidence type="ECO:0000313" key="3">
    <source>
        <dbReference type="EMBL" id="NML57646.1"/>
    </source>
</evidence>
<feature type="signal peptide" evidence="2">
    <location>
        <begin position="1"/>
        <end position="19"/>
    </location>
</feature>